<evidence type="ECO:0000256" key="1">
    <source>
        <dbReference type="SAM" id="Phobius"/>
    </source>
</evidence>
<evidence type="ECO:0000313" key="3">
    <source>
        <dbReference type="EMBL" id="RCW28918.1"/>
    </source>
</evidence>
<keyword evidence="1" id="KW-0812">Transmembrane</keyword>
<evidence type="ECO:0000259" key="2">
    <source>
        <dbReference type="SMART" id="SM00047"/>
    </source>
</evidence>
<dbReference type="InterPro" id="IPR053195">
    <property type="entry name" value="Bax-like"/>
</dbReference>
<keyword evidence="4" id="KW-1185">Reference proteome</keyword>
<sequence length="292" mass="33876">MLKRITEKLSWRNGLLVVGGLLIVAFFAYILFKILVPHAGSPVIIADINTADSIVIHSDSVVKPVLYSHVPDLSELSVKDRKKRFIHLMLPAILLAQEKIAVERIQVEQLLENAKEQGFSSEDSVKLNRFLEKFNAQNERDLLNRLHPHPLSIILAQAAIESGWGSSRFFKEANNAFGIWSYNSNEPRIVAGESRGEDAIFLRSYDTLFESVYDYLLVVARGHAYRDFRNIRRKSQNPYRLIWFLSNYSEKRLGYVSSLRTIIEFNDFIQYDHYRLEKIDRNDENWKKLLDS</sequence>
<accession>A0A368UJS1</accession>
<dbReference type="PANTHER" id="PTHR40572:SF1">
    <property type="entry name" value="PROTEIN BAX"/>
    <property type="match status" value="1"/>
</dbReference>
<dbReference type="RefSeq" id="WP_114438029.1">
    <property type="nucleotide sequence ID" value="NZ_QPIZ01000034.1"/>
</dbReference>
<feature type="domain" description="Mannosyl-glycoprotein endo-beta-N-acetylglucosamidase-like" evidence="2">
    <location>
        <begin position="133"/>
        <end position="256"/>
    </location>
</feature>
<gene>
    <name evidence="3" type="ORF">DFO77_13432</name>
</gene>
<dbReference type="Pfam" id="PF01832">
    <property type="entry name" value="Glucosaminidase"/>
    <property type="match status" value="1"/>
</dbReference>
<reference evidence="3 4" key="1">
    <citation type="submission" date="2018-07" db="EMBL/GenBank/DDBJ databases">
        <title>Freshwater and sediment microbial communities from various areas in North America, analyzing microbe dynamics in response to fracking.</title>
        <authorList>
            <person name="Lamendella R."/>
        </authorList>
    </citation>
    <scope>NUCLEOTIDE SEQUENCE [LARGE SCALE GENOMIC DNA]</scope>
    <source>
        <strain evidence="3 4">160A</strain>
    </source>
</reference>
<organism evidence="3 4">
    <name type="scientific">Marinilabilia salmonicolor</name>
    <dbReference type="NCBI Taxonomy" id="989"/>
    <lineage>
        <taxon>Bacteria</taxon>
        <taxon>Pseudomonadati</taxon>
        <taxon>Bacteroidota</taxon>
        <taxon>Bacteroidia</taxon>
        <taxon>Marinilabiliales</taxon>
        <taxon>Marinilabiliaceae</taxon>
        <taxon>Marinilabilia</taxon>
    </lineage>
</organism>
<dbReference type="EMBL" id="QPIZ01000034">
    <property type="protein sequence ID" value="RCW28918.1"/>
    <property type="molecule type" value="Genomic_DNA"/>
</dbReference>
<proteinExistence type="predicted"/>
<dbReference type="PANTHER" id="PTHR40572">
    <property type="entry name" value="PROTEIN BAX"/>
    <property type="match status" value="1"/>
</dbReference>
<name>A0A368UJS1_9BACT</name>
<keyword evidence="1" id="KW-0472">Membrane</keyword>
<dbReference type="Proteomes" id="UP000252733">
    <property type="component" value="Unassembled WGS sequence"/>
</dbReference>
<protein>
    <submittedName>
        <fullName evidence="3">Bax protein</fullName>
    </submittedName>
</protein>
<dbReference type="SMART" id="SM00047">
    <property type="entry name" value="LYZ2"/>
    <property type="match status" value="1"/>
</dbReference>
<keyword evidence="1" id="KW-1133">Transmembrane helix</keyword>
<evidence type="ECO:0000313" key="4">
    <source>
        <dbReference type="Proteomes" id="UP000252733"/>
    </source>
</evidence>
<dbReference type="GO" id="GO:0004040">
    <property type="term" value="F:amidase activity"/>
    <property type="evidence" value="ECO:0007669"/>
    <property type="project" value="InterPro"/>
</dbReference>
<dbReference type="Gene3D" id="1.10.530.10">
    <property type="match status" value="1"/>
</dbReference>
<comment type="caution">
    <text evidence="3">The sequence shown here is derived from an EMBL/GenBank/DDBJ whole genome shotgun (WGS) entry which is preliminary data.</text>
</comment>
<dbReference type="AlphaFoldDB" id="A0A368UJS1"/>
<feature type="transmembrane region" description="Helical" evidence="1">
    <location>
        <begin position="12"/>
        <end position="32"/>
    </location>
</feature>
<dbReference type="InterPro" id="IPR002901">
    <property type="entry name" value="MGlyc_endo_b_GlcNAc-like_dom"/>
</dbReference>